<dbReference type="InterPro" id="IPR014284">
    <property type="entry name" value="RNA_pol_sigma-70_dom"/>
</dbReference>
<evidence type="ECO:0000256" key="4">
    <source>
        <dbReference type="ARBA" id="ARBA00023082"/>
    </source>
</evidence>
<protein>
    <recommendedName>
        <fullName evidence="7">RNA polymerase sigma factor</fullName>
    </recommendedName>
</protein>
<reference evidence="12 13" key="1">
    <citation type="submission" date="2021-03" db="EMBL/GenBank/DDBJ databases">
        <title>Complete genome of Streptomyces formicae strain 1H-GS9 (DSM 100524).</title>
        <authorList>
            <person name="Atanasov K.E."/>
            <person name="Altabella T."/>
            <person name="Ferrer A."/>
        </authorList>
    </citation>
    <scope>NUCLEOTIDE SEQUENCE [LARGE SCALE GENOMIC DNA]</scope>
    <source>
        <strain evidence="12 13">1H-GS9</strain>
    </source>
</reference>
<dbReference type="RefSeq" id="WP_242333094.1">
    <property type="nucleotide sequence ID" value="NZ_CP071872.1"/>
</dbReference>
<dbReference type="InterPro" id="IPR000838">
    <property type="entry name" value="RNA_pol_sigma70_ECF_CS"/>
</dbReference>
<dbReference type="NCBIfam" id="TIGR02960">
    <property type="entry name" value="SigX5"/>
    <property type="match status" value="1"/>
</dbReference>
<gene>
    <name evidence="12" type="ORF">J4032_23640</name>
</gene>
<feature type="domain" description="SnoaL-like" evidence="11">
    <location>
        <begin position="206"/>
        <end position="287"/>
    </location>
</feature>
<evidence type="ECO:0000259" key="10">
    <source>
        <dbReference type="Pfam" id="PF08281"/>
    </source>
</evidence>
<dbReference type="InterPro" id="IPR013324">
    <property type="entry name" value="RNA_pol_sigma_r3/r4-like"/>
</dbReference>
<dbReference type="InterPro" id="IPR039425">
    <property type="entry name" value="RNA_pol_sigma-70-like"/>
</dbReference>
<organism evidence="12 13">
    <name type="scientific">Streptomyces formicae</name>
    <dbReference type="NCBI Taxonomy" id="1616117"/>
    <lineage>
        <taxon>Bacteria</taxon>
        <taxon>Bacillati</taxon>
        <taxon>Actinomycetota</taxon>
        <taxon>Actinomycetes</taxon>
        <taxon>Kitasatosporales</taxon>
        <taxon>Streptomycetaceae</taxon>
        <taxon>Streptomyces</taxon>
    </lineage>
</organism>
<dbReference type="InterPro" id="IPR013325">
    <property type="entry name" value="RNA_pol_sigma_r2"/>
</dbReference>
<evidence type="ECO:0000259" key="9">
    <source>
        <dbReference type="Pfam" id="PF04542"/>
    </source>
</evidence>
<evidence type="ECO:0000313" key="12">
    <source>
        <dbReference type="EMBL" id="UNM14059.1"/>
    </source>
</evidence>
<evidence type="ECO:0000256" key="5">
    <source>
        <dbReference type="ARBA" id="ARBA00023125"/>
    </source>
</evidence>
<evidence type="ECO:0000256" key="8">
    <source>
        <dbReference type="SAM" id="MobiDB-lite"/>
    </source>
</evidence>
<dbReference type="Gene3D" id="1.10.10.10">
    <property type="entry name" value="Winged helix-like DNA-binding domain superfamily/Winged helix DNA-binding domain"/>
    <property type="match status" value="1"/>
</dbReference>
<sequence>MARDTDFASLTEPYRRELLAHCYRMLGSVHDAEDLVQETYLRAWRAYDGFEGRSSLRTWLYRIATNACLTALERGSHRPLPSGLGAPGDDPGGPLAPGQPEVPWLQPLPDALLAGGPEDPATVVASRESVRLAFVAALQLLPPRQRAILILRDVLRWRASEVAELTEATETAMNSALQRARAQLSRAAPAPDTVVAPAEPEQRELVERYATAFANADIDALMALLTDDIVFEMPPIPTWFRGREAAVRLMSAHCPVFGAPGSRLVPTAANGQPALALYQYGGDSRDGRDGAYGEGSEGDKGGILRAFSVEVHTVTASGIARIVSFQDPSLFPAFGLPLAEPAPAVR</sequence>
<dbReference type="PROSITE" id="PS01063">
    <property type="entry name" value="SIGMA70_ECF"/>
    <property type="match status" value="1"/>
</dbReference>
<evidence type="ECO:0000256" key="6">
    <source>
        <dbReference type="ARBA" id="ARBA00023163"/>
    </source>
</evidence>
<dbReference type="SUPFAM" id="SSF88946">
    <property type="entry name" value="Sigma2 domain of RNA polymerase sigma factors"/>
    <property type="match status" value="1"/>
</dbReference>
<evidence type="ECO:0000256" key="3">
    <source>
        <dbReference type="ARBA" id="ARBA00023015"/>
    </source>
</evidence>
<dbReference type="InterPro" id="IPR032710">
    <property type="entry name" value="NTF2-like_dom_sf"/>
</dbReference>
<dbReference type="PANTHER" id="PTHR43133:SF65">
    <property type="entry name" value="ECF RNA POLYMERASE SIGMA FACTOR SIGG"/>
    <property type="match status" value="1"/>
</dbReference>
<keyword evidence="6 7" id="KW-0804">Transcription</keyword>
<accession>A0ABY3WN79</accession>
<keyword evidence="4 7" id="KW-0731">Sigma factor</keyword>
<dbReference type="NCBIfam" id="NF006089">
    <property type="entry name" value="PRK08241.1"/>
    <property type="match status" value="1"/>
</dbReference>
<dbReference type="InterPro" id="IPR037401">
    <property type="entry name" value="SnoaL-like"/>
</dbReference>
<dbReference type="Proteomes" id="UP000828924">
    <property type="component" value="Chromosome"/>
</dbReference>
<dbReference type="EMBL" id="CP071872">
    <property type="protein sequence ID" value="UNM14059.1"/>
    <property type="molecule type" value="Genomic_DNA"/>
</dbReference>
<comment type="similarity">
    <text evidence="1 7">Belongs to the sigma-70 factor family. ECF subfamily.</text>
</comment>
<feature type="region of interest" description="Disordered" evidence="8">
    <location>
        <begin position="79"/>
        <end position="101"/>
    </location>
</feature>
<keyword evidence="5 7" id="KW-0238">DNA-binding</keyword>
<proteinExistence type="inferred from homology"/>
<name>A0ABY3WN79_9ACTN</name>
<dbReference type="InterPro" id="IPR013249">
    <property type="entry name" value="RNA_pol_sigma70_r4_t2"/>
</dbReference>
<comment type="subunit">
    <text evidence="2">Interacts transiently with the RNA polymerase catalytic core formed by RpoA, RpoB, RpoC and RpoZ (2 alpha, 1 beta, 1 beta' and 1 omega subunit) to form the RNA polymerase holoenzyme that can initiate transcription.</text>
</comment>
<dbReference type="NCBIfam" id="TIGR02937">
    <property type="entry name" value="sigma70-ECF"/>
    <property type="match status" value="1"/>
</dbReference>
<evidence type="ECO:0000256" key="7">
    <source>
        <dbReference type="RuleBase" id="RU000716"/>
    </source>
</evidence>
<keyword evidence="3 7" id="KW-0805">Transcription regulation</keyword>
<dbReference type="Pfam" id="PF08281">
    <property type="entry name" value="Sigma70_r4_2"/>
    <property type="match status" value="1"/>
</dbReference>
<dbReference type="InterPro" id="IPR014305">
    <property type="entry name" value="RNA_pol_sigma-G_actinobac"/>
</dbReference>
<dbReference type="PANTHER" id="PTHR43133">
    <property type="entry name" value="RNA POLYMERASE ECF-TYPE SIGMA FACTO"/>
    <property type="match status" value="1"/>
</dbReference>
<dbReference type="InterPro" id="IPR007627">
    <property type="entry name" value="RNA_pol_sigma70_r2"/>
</dbReference>
<evidence type="ECO:0000256" key="1">
    <source>
        <dbReference type="ARBA" id="ARBA00010641"/>
    </source>
</evidence>
<evidence type="ECO:0000313" key="13">
    <source>
        <dbReference type="Proteomes" id="UP000828924"/>
    </source>
</evidence>
<feature type="domain" description="RNA polymerase sigma factor 70 region 4 type 2" evidence="10">
    <location>
        <begin position="132"/>
        <end position="184"/>
    </location>
</feature>
<dbReference type="InterPro" id="IPR036388">
    <property type="entry name" value="WH-like_DNA-bd_sf"/>
</dbReference>
<dbReference type="Pfam" id="PF04542">
    <property type="entry name" value="Sigma70_r2"/>
    <property type="match status" value="1"/>
</dbReference>
<dbReference type="SUPFAM" id="SSF88659">
    <property type="entry name" value="Sigma3 and sigma4 domains of RNA polymerase sigma factors"/>
    <property type="match status" value="1"/>
</dbReference>
<keyword evidence="13" id="KW-1185">Reference proteome</keyword>
<dbReference type="Pfam" id="PF12680">
    <property type="entry name" value="SnoaL_2"/>
    <property type="match status" value="1"/>
</dbReference>
<evidence type="ECO:0000259" key="11">
    <source>
        <dbReference type="Pfam" id="PF12680"/>
    </source>
</evidence>
<feature type="domain" description="RNA polymerase sigma-70 region 2" evidence="9">
    <location>
        <begin position="12"/>
        <end position="75"/>
    </location>
</feature>
<evidence type="ECO:0000256" key="2">
    <source>
        <dbReference type="ARBA" id="ARBA00011344"/>
    </source>
</evidence>
<dbReference type="Gene3D" id="3.10.450.50">
    <property type="match status" value="1"/>
</dbReference>
<dbReference type="SUPFAM" id="SSF54427">
    <property type="entry name" value="NTF2-like"/>
    <property type="match status" value="1"/>
</dbReference>
<feature type="compositionally biased region" description="Low complexity" evidence="8">
    <location>
        <begin position="79"/>
        <end position="98"/>
    </location>
</feature>
<dbReference type="Gene3D" id="1.10.1740.10">
    <property type="match status" value="1"/>
</dbReference>